<evidence type="ECO:0000256" key="2">
    <source>
        <dbReference type="ARBA" id="ARBA00022679"/>
    </source>
</evidence>
<dbReference type="RefSeq" id="WP_132952388.1">
    <property type="nucleotide sequence ID" value="NZ_CP091507.1"/>
</dbReference>
<evidence type="ECO:0000256" key="1">
    <source>
        <dbReference type="ARBA" id="ARBA00022676"/>
    </source>
</evidence>
<dbReference type="Proteomes" id="UP000294721">
    <property type="component" value="Unassembled WGS sequence"/>
</dbReference>
<protein>
    <recommendedName>
        <fullName evidence="5">Protein-arginine rhamnosyltransferase</fullName>
    </recommendedName>
    <alternativeName>
        <fullName evidence="6">EF-P arginine rhamnosyltransferase</fullName>
    </alternativeName>
</protein>
<sequence>MKRPSERKTAPICWLFCSVIDNYGDIGVSWRLAQILQRELGWQVHLWLDDEAALRALSPGLPSPPCTHENIVVRRWQAGRQAEGLARAPAPQIVIETFGCDLSADVVEIMRQTQPLWLNWEYLSAEAAHEALHARPSLQADGLQKYFWFMGFSEKSGGLLREADYAERSQSGLPELRRRLGLPQKNRPEWLLFGYRSPIWAQWFEMWQQAGAPIRLLVAGKEIIESLQQARVIPADALQQPGDCFQTACVELVRLPFVPQHDFDRLLALADGLIIRGEDSFVRAQWAAKPFFWHIYPQDEMAHLDKLHAFWQRAYTHYPPQVRAAHRALSDELNGAAALDVAARLAAWQALQNHLPAWQQAAEGWQQSLRTQPAATEKLANFIQDKLK</sequence>
<dbReference type="AlphaFoldDB" id="A0AAE9GVF3"/>
<keyword evidence="9" id="KW-0251">Elongation factor</keyword>
<reference evidence="9" key="3">
    <citation type="journal article" date="2022" name="Res Sq">
        <title>Evolution of multicellular longitudinally dividing oral cavity symbionts (Neisseriaceae).</title>
        <authorList>
            <person name="Nyongesa S."/>
            <person name="Weber P."/>
            <person name="Bernet E."/>
            <person name="Pullido F."/>
            <person name="Nieckarz M."/>
            <person name="Delaby M."/>
            <person name="Nieves C."/>
            <person name="Viehboeck T."/>
            <person name="Krause N."/>
            <person name="Rivera-Millot A."/>
            <person name="Nakamura A."/>
            <person name="Vischer N."/>
            <person name="VanNieuwenhze M."/>
            <person name="Brun Y."/>
            <person name="Cava F."/>
            <person name="Bulgheresi S."/>
            <person name="Veyrier F."/>
        </authorList>
    </citation>
    <scope>NUCLEOTIDE SEQUENCE</scope>
    <source>
        <strain evidence="9">1258/02</strain>
    </source>
</reference>
<evidence type="ECO:0000256" key="7">
    <source>
        <dbReference type="ARBA" id="ARBA00048472"/>
    </source>
</evidence>
<dbReference type="EMBL" id="CP091507">
    <property type="protein sequence ID" value="UOO80452.1"/>
    <property type="molecule type" value="Genomic_DNA"/>
</dbReference>
<proteinExistence type="inferred from homology"/>
<keyword evidence="1" id="KW-0328">Glycosyltransferase</keyword>
<gene>
    <name evidence="9" type="primary">earP</name>
    <name evidence="8" type="ORF">EV680_10267</name>
    <name evidence="9" type="ORF">LVJ78_05500</name>
</gene>
<dbReference type="NCBIfam" id="TIGR03837">
    <property type="entry name" value="efp_Arg_rhamno"/>
    <property type="match status" value="1"/>
</dbReference>
<dbReference type="EMBL" id="SLXE01000002">
    <property type="protein sequence ID" value="TCP10170.1"/>
    <property type="molecule type" value="Genomic_DNA"/>
</dbReference>
<evidence type="ECO:0000313" key="10">
    <source>
        <dbReference type="Proteomes" id="UP000294721"/>
    </source>
</evidence>
<comment type="catalytic activity">
    <reaction evidence="7">
        <text>dTDP-beta-L-rhamnose + L-arginyl-[protein] = N(omega)-(alpha-L-rhamnosyl)-L-arginyl-[protein] + dTDP + H(+)</text>
        <dbReference type="Rhea" id="RHEA:66692"/>
        <dbReference type="Rhea" id="RHEA-COMP:10532"/>
        <dbReference type="Rhea" id="RHEA-COMP:17096"/>
        <dbReference type="ChEBI" id="CHEBI:15378"/>
        <dbReference type="ChEBI" id="CHEBI:29965"/>
        <dbReference type="ChEBI" id="CHEBI:57510"/>
        <dbReference type="ChEBI" id="CHEBI:58369"/>
        <dbReference type="ChEBI" id="CHEBI:167445"/>
    </reaction>
    <physiologicalReaction direction="left-to-right" evidence="7">
        <dbReference type="Rhea" id="RHEA:66693"/>
    </physiologicalReaction>
</comment>
<keyword evidence="10" id="KW-1185">Reference proteome</keyword>
<name>A0AAE9GVF3_9NEIS</name>
<accession>A0AAE9GVF3</accession>
<dbReference type="GO" id="GO:0003746">
    <property type="term" value="F:translation elongation factor activity"/>
    <property type="evidence" value="ECO:0007669"/>
    <property type="project" value="UniProtKB-KW"/>
</dbReference>
<keyword evidence="9" id="KW-0648">Protein biosynthesis</keyword>
<evidence type="ECO:0000313" key="11">
    <source>
        <dbReference type="Proteomes" id="UP000829756"/>
    </source>
</evidence>
<dbReference type="Pfam" id="PF10093">
    <property type="entry name" value="EarP"/>
    <property type="match status" value="1"/>
</dbReference>
<evidence type="ECO:0000256" key="5">
    <source>
        <dbReference type="ARBA" id="ARBA00024416"/>
    </source>
</evidence>
<evidence type="ECO:0000256" key="6">
    <source>
        <dbReference type="ARBA" id="ARBA00030025"/>
    </source>
</evidence>
<evidence type="ECO:0000313" key="9">
    <source>
        <dbReference type="EMBL" id="UOO80452.1"/>
    </source>
</evidence>
<evidence type="ECO:0000256" key="4">
    <source>
        <dbReference type="ARBA" id="ARBA00024346"/>
    </source>
</evidence>
<reference evidence="9" key="2">
    <citation type="submission" date="2021-12" db="EMBL/GenBank/DDBJ databases">
        <authorList>
            <person name="Veyrier F.J."/>
        </authorList>
    </citation>
    <scope>NUCLEOTIDE SEQUENCE</scope>
    <source>
        <strain evidence="9">1258/02</strain>
    </source>
</reference>
<evidence type="ECO:0000256" key="3">
    <source>
        <dbReference type="ARBA" id="ARBA00024303"/>
    </source>
</evidence>
<keyword evidence="2" id="KW-0808">Transferase</keyword>
<comment type="function">
    <text evidence="3">Protein-arginine rhamnosyltransferase that catalyzes the transfer of a single rhamnose to elongation factor P (EF-P) on 'Lys-32', a modification required for EF-P-dependent rescue of polyproline stalled ribosomes.</text>
</comment>
<reference evidence="8 10" key="1">
    <citation type="submission" date="2019-03" db="EMBL/GenBank/DDBJ databases">
        <title>Genomic Encyclopedia of Type Strains, Phase IV (KMG-IV): sequencing the most valuable type-strain genomes for metagenomic binning, comparative biology and taxonomic classification.</title>
        <authorList>
            <person name="Goeker M."/>
        </authorList>
    </citation>
    <scope>NUCLEOTIDE SEQUENCE [LARGE SCALE GENOMIC DNA]</scope>
    <source>
        <strain evidence="8 10">DSM 17474</strain>
    </source>
</reference>
<dbReference type="InterPro" id="IPR016633">
    <property type="entry name" value="EarP"/>
</dbReference>
<comment type="similarity">
    <text evidence="4">Belongs to the glycosyltransferase 104 family.</text>
</comment>
<organism evidence="9 11">
    <name type="scientific">Uruburuella suis</name>
    <dbReference type="NCBI Taxonomy" id="252130"/>
    <lineage>
        <taxon>Bacteria</taxon>
        <taxon>Pseudomonadati</taxon>
        <taxon>Pseudomonadota</taxon>
        <taxon>Betaproteobacteria</taxon>
        <taxon>Neisseriales</taxon>
        <taxon>Neisseriaceae</taxon>
        <taxon>Uruburuella</taxon>
    </lineage>
</organism>
<dbReference type="GO" id="GO:0106361">
    <property type="term" value="F:protein-arginine rhamnosyltransferase activity"/>
    <property type="evidence" value="ECO:0007669"/>
    <property type="project" value="InterPro"/>
</dbReference>
<dbReference type="Proteomes" id="UP000829756">
    <property type="component" value="Chromosome"/>
</dbReference>
<evidence type="ECO:0000313" key="8">
    <source>
        <dbReference type="EMBL" id="TCP10170.1"/>
    </source>
</evidence>
<dbReference type="PIRSF" id="PIRSF015557">
    <property type="entry name" value="UCP015557"/>
    <property type="match status" value="1"/>
</dbReference>
<dbReference type="KEGG" id="usu:LVJ78_05500"/>